<dbReference type="PATRIC" id="fig|742743.3.peg.1320"/>
<dbReference type="Gene3D" id="1.10.1660.10">
    <property type="match status" value="1"/>
</dbReference>
<dbReference type="SUPFAM" id="SSF46955">
    <property type="entry name" value="Putative DNA-binding domain"/>
    <property type="match status" value="1"/>
</dbReference>
<dbReference type="PANTHER" id="PTHR30204">
    <property type="entry name" value="REDOX-CYCLING DRUG-SENSING TRANSCRIPTIONAL ACTIVATOR SOXR"/>
    <property type="match status" value="1"/>
</dbReference>
<evidence type="ECO:0000256" key="1">
    <source>
        <dbReference type="ARBA" id="ARBA00022491"/>
    </source>
</evidence>
<gene>
    <name evidence="6" type="ORF">HMPREF9453_01301</name>
</gene>
<dbReference type="InterPro" id="IPR047057">
    <property type="entry name" value="MerR_fam"/>
</dbReference>
<keyword evidence="2" id="KW-0805">Transcription regulation</keyword>
<keyword evidence="1" id="KW-0678">Repressor</keyword>
<dbReference type="AlphaFoldDB" id="H1D113"/>
<evidence type="ECO:0000259" key="5">
    <source>
        <dbReference type="PROSITE" id="PS50937"/>
    </source>
</evidence>
<dbReference type="OrthoDB" id="9811174at2"/>
<dbReference type="PANTHER" id="PTHR30204:SF69">
    <property type="entry name" value="MERR-FAMILY TRANSCRIPTIONAL REGULATOR"/>
    <property type="match status" value="1"/>
</dbReference>
<dbReference type="STRING" id="742743.HMPREF9453_01301"/>
<dbReference type="Pfam" id="PF13411">
    <property type="entry name" value="MerR_1"/>
    <property type="match status" value="1"/>
</dbReference>
<sequence length="149" mass="17236">MAERLYTMKDVVNLTGIPATTLRFYDKKGLLQFVRRSVGGVRIFTDRDIALLRLIQFFRNVDMSIQEISHFLSLYLQGPATRPQREVLLRSHVEQLKADVKDKEDKLAAASYMDTLLSEKGTFLDQGDLPAILRKKDIPQDMVKFFDRK</sequence>
<reference evidence="6 7" key="1">
    <citation type="submission" date="2011-11" db="EMBL/GenBank/DDBJ databases">
        <title>The Genome Sequence of Dialister succinatiphilus YIT 11850.</title>
        <authorList>
            <consortium name="The Broad Institute Genome Sequencing Platform"/>
            <person name="Earl A."/>
            <person name="Ward D."/>
            <person name="Feldgarden M."/>
            <person name="Gevers D."/>
            <person name="Morotomi M."/>
            <person name="Young S.K."/>
            <person name="Zeng Q."/>
            <person name="Gargeya S."/>
            <person name="Fitzgerald M."/>
            <person name="Haas B."/>
            <person name="Abouelleil A."/>
            <person name="Alvarado L."/>
            <person name="Arachchi H.M."/>
            <person name="Berlin A."/>
            <person name="Brown A."/>
            <person name="Chapman S.B."/>
            <person name="Dunbar C."/>
            <person name="Gearin G."/>
            <person name="Goldberg J."/>
            <person name="Griggs A."/>
            <person name="Gujja S."/>
            <person name="Heiman D."/>
            <person name="Howarth C."/>
            <person name="Lui A."/>
            <person name="MacDonald P.J.P."/>
            <person name="Montmayeur A."/>
            <person name="Murphy C."/>
            <person name="Neiman D."/>
            <person name="Pearson M."/>
            <person name="Priest M."/>
            <person name="Roberts A."/>
            <person name="Saif S."/>
            <person name="Shea T."/>
            <person name="Sisk P."/>
            <person name="Stolte C."/>
            <person name="Sykes S."/>
            <person name="Wortman J."/>
            <person name="Nusbaum C."/>
            <person name="Birren B."/>
        </authorList>
    </citation>
    <scope>NUCLEOTIDE SEQUENCE [LARGE SCALE GENOMIC DNA]</scope>
    <source>
        <strain evidence="6 7">YIT 11850</strain>
    </source>
</reference>
<evidence type="ECO:0000256" key="4">
    <source>
        <dbReference type="ARBA" id="ARBA00023163"/>
    </source>
</evidence>
<proteinExistence type="predicted"/>
<organism evidence="6 7">
    <name type="scientific">Dialister succinatiphilus YIT 11850</name>
    <dbReference type="NCBI Taxonomy" id="742743"/>
    <lineage>
        <taxon>Bacteria</taxon>
        <taxon>Bacillati</taxon>
        <taxon>Bacillota</taxon>
        <taxon>Negativicutes</taxon>
        <taxon>Veillonellales</taxon>
        <taxon>Veillonellaceae</taxon>
        <taxon>Dialister</taxon>
    </lineage>
</organism>
<dbReference type="EMBL" id="ADLT01000045">
    <property type="protein sequence ID" value="EHO62709.1"/>
    <property type="molecule type" value="Genomic_DNA"/>
</dbReference>
<dbReference type="CDD" id="cd01109">
    <property type="entry name" value="HTH_YyaN"/>
    <property type="match status" value="1"/>
</dbReference>
<dbReference type="Proteomes" id="UP000003277">
    <property type="component" value="Unassembled WGS sequence"/>
</dbReference>
<dbReference type="RefSeq" id="WP_008859795.1">
    <property type="nucleotide sequence ID" value="NZ_JH591188.1"/>
</dbReference>
<evidence type="ECO:0000256" key="3">
    <source>
        <dbReference type="ARBA" id="ARBA00023125"/>
    </source>
</evidence>
<keyword evidence="7" id="KW-1185">Reference proteome</keyword>
<evidence type="ECO:0000313" key="6">
    <source>
        <dbReference type="EMBL" id="EHO62709.1"/>
    </source>
</evidence>
<dbReference type="InterPro" id="IPR009061">
    <property type="entry name" value="DNA-bd_dom_put_sf"/>
</dbReference>
<keyword evidence="4" id="KW-0804">Transcription</keyword>
<feature type="domain" description="HTH merR-type" evidence="5">
    <location>
        <begin position="5"/>
        <end position="74"/>
    </location>
</feature>
<name>H1D113_9FIRM</name>
<dbReference type="InterPro" id="IPR000551">
    <property type="entry name" value="MerR-type_HTH_dom"/>
</dbReference>
<dbReference type="GO" id="GO:0003700">
    <property type="term" value="F:DNA-binding transcription factor activity"/>
    <property type="evidence" value="ECO:0007669"/>
    <property type="project" value="InterPro"/>
</dbReference>
<evidence type="ECO:0000256" key="2">
    <source>
        <dbReference type="ARBA" id="ARBA00023015"/>
    </source>
</evidence>
<dbReference type="eggNOG" id="COG0789">
    <property type="taxonomic scope" value="Bacteria"/>
</dbReference>
<accession>H1D113</accession>
<comment type="caution">
    <text evidence="6">The sequence shown here is derived from an EMBL/GenBank/DDBJ whole genome shotgun (WGS) entry which is preliminary data.</text>
</comment>
<keyword evidence="3" id="KW-0238">DNA-binding</keyword>
<dbReference type="HOGENOM" id="CLU_060077_8_0_9"/>
<evidence type="ECO:0000313" key="7">
    <source>
        <dbReference type="Proteomes" id="UP000003277"/>
    </source>
</evidence>
<dbReference type="GO" id="GO:0003677">
    <property type="term" value="F:DNA binding"/>
    <property type="evidence" value="ECO:0007669"/>
    <property type="project" value="UniProtKB-KW"/>
</dbReference>
<protein>
    <recommendedName>
        <fullName evidence="5">HTH merR-type domain-containing protein</fullName>
    </recommendedName>
</protein>
<dbReference type="SMART" id="SM00422">
    <property type="entry name" value="HTH_MERR"/>
    <property type="match status" value="1"/>
</dbReference>
<dbReference type="PROSITE" id="PS50937">
    <property type="entry name" value="HTH_MERR_2"/>
    <property type="match status" value="1"/>
</dbReference>